<name>A0A0C9ZF72_9AGAM</name>
<gene>
    <name evidence="1" type="ORF">PISMIDRAFT_684072</name>
</gene>
<dbReference type="EMBL" id="KN833801">
    <property type="protein sequence ID" value="KIK18623.1"/>
    <property type="molecule type" value="Genomic_DNA"/>
</dbReference>
<dbReference type="HOGENOM" id="CLU_2284171_0_0_1"/>
<keyword evidence="2" id="KW-1185">Reference proteome</keyword>
<sequence>IYPLMNPLLVLGRNEIVKALAHHYHRLDKEIVGAVLCIQNRSRMSVTWADCFGRGLKLNIPSLYSAFGSSASPVPSKSSGMLDIGLSSISKGSPQSLAIINT</sequence>
<protein>
    <submittedName>
        <fullName evidence="1">Uncharacterized protein</fullName>
    </submittedName>
</protein>
<dbReference type="AlphaFoldDB" id="A0A0C9ZF72"/>
<organism evidence="1 2">
    <name type="scientific">Pisolithus microcarpus 441</name>
    <dbReference type="NCBI Taxonomy" id="765257"/>
    <lineage>
        <taxon>Eukaryota</taxon>
        <taxon>Fungi</taxon>
        <taxon>Dikarya</taxon>
        <taxon>Basidiomycota</taxon>
        <taxon>Agaricomycotina</taxon>
        <taxon>Agaricomycetes</taxon>
        <taxon>Agaricomycetidae</taxon>
        <taxon>Boletales</taxon>
        <taxon>Sclerodermatineae</taxon>
        <taxon>Pisolithaceae</taxon>
        <taxon>Pisolithus</taxon>
    </lineage>
</organism>
<accession>A0A0C9ZF72</accession>
<evidence type="ECO:0000313" key="2">
    <source>
        <dbReference type="Proteomes" id="UP000054018"/>
    </source>
</evidence>
<reference evidence="2" key="2">
    <citation type="submission" date="2015-01" db="EMBL/GenBank/DDBJ databases">
        <title>Evolutionary Origins and Diversification of the Mycorrhizal Mutualists.</title>
        <authorList>
            <consortium name="DOE Joint Genome Institute"/>
            <consortium name="Mycorrhizal Genomics Consortium"/>
            <person name="Kohler A."/>
            <person name="Kuo A."/>
            <person name="Nagy L.G."/>
            <person name="Floudas D."/>
            <person name="Copeland A."/>
            <person name="Barry K.W."/>
            <person name="Cichocki N."/>
            <person name="Veneault-Fourrey C."/>
            <person name="LaButti K."/>
            <person name="Lindquist E.A."/>
            <person name="Lipzen A."/>
            <person name="Lundell T."/>
            <person name="Morin E."/>
            <person name="Murat C."/>
            <person name="Riley R."/>
            <person name="Ohm R."/>
            <person name="Sun H."/>
            <person name="Tunlid A."/>
            <person name="Henrissat B."/>
            <person name="Grigoriev I.V."/>
            <person name="Hibbett D.S."/>
            <person name="Martin F."/>
        </authorList>
    </citation>
    <scope>NUCLEOTIDE SEQUENCE [LARGE SCALE GENOMIC DNA]</scope>
    <source>
        <strain evidence="2">441</strain>
    </source>
</reference>
<proteinExistence type="predicted"/>
<dbReference type="Proteomes" id="UP000054018">
    <property type="component" value="Unassembled WGS sequence"/>
</dbReference>
<evidence type="ECO:0000313" key="1">
    <source>
        <dbReference type="EMBL" id="KIK18623.1"/>
    </source>
</evidence>
<feature type="non-terminal residue" evidence="1">
    <location>
        <position position="1"/>
    </location>
</feature>
<reference evidence="1 2" key="1">
    <citation type="submission" date="2014-04" db="EMBL/GenBank/DDBJ databases">
        <authorList>
            <consortium name="DOE Joint Genome Institute"/>
            <person name="Kuo A."/>
            <person name="Kohler A."/>
            <person name="Costa M.D."/>
            <person name="Nagy L.G."/>
            <person name="Floudas D."/>
            <person name="Copeland A."/>
            <person name="Barry K.W."/>
            <person name="Cichocki N."/>
            <person name="Veneault-Fourrey C."/>
            <person name="LaButti K."/>
            <person name="Lindquist E.A."/>
            <person name="Lipzen A."/>
            <person name="Lundell T."/>
            <person name="Morin E."/>
            <person name="Murat C."/>
            <person name="Sun H."/>
            <person name="Tunlid A."/>
            <person name="Henrissat B."/>
            <person name="Grigoriev I.V."/>
            <person name="Hibbett D.S."/>
            <person name="Martin F."/>
            <person name="Nordberg H.P."/>
            <person name="Cantor M.N."/>
            <person name="Hua S.X."/>
        </authorList>
    </citation>
    <scope>NUCLEOTIDE SEQUENCE [LARGE SCALE GENOMIC DNA]</scope>
    <source>
        <strain evidence="1 2">441</strain>
    </source>
</reference>